<keyword evidence="6" id="KW-0234">DNA repair</keyword>
<dbReference type="HAMAP" id="MF_00801">
    <property type="entry name" value="Endonuclease_5"/>
    <property type="match status" value="1"/>
</dbReference>
<dbReference type="PANTHER" id="PTHR28511:SF1">
    <property type="entry name" value="ENDONUCLEASE V"/>
    <property type="match status" value="1"/>
</dbReference>
<organism evidence="7 8">
    <name type="scientific">Hydrogenothermus marinus</name>
    <dbReference type="NCBI Taxonomy" id="133270"/>
    <lineage>
        <taxon>Bacteria</taxon>
        <taxon>Pseudomonadati</taxon>
        <taxon>Aquificota</taxon>
        <taxon>Aquificia</taxon>
        <taxon>Aquificales</taxon>
        <taxon>Hydrogenothermaceae</taxon>
        <taxon>Hydrogenothermus</taxon>
    </lineage>
</organism>
<evidence type="ECO:0000313" key="8">
    <source>
        <dbReference type="Proteomes" id="UP000280842"/>
    </source>
</evidence>
<keyword evidence="5 6" id="KW-0378">Hydrolase</keyword>
<proteinExistence type="inferred from homology"/>
<dbReference type="OrthoDB" id="9790916at2"/>
<reference evidence="7 8" key="1">
    <citation type="submission" date="2018-10" db="EMBL/GenBank/DDBJ databases">
        <title>Genomic Encyclopedia of Archaeal and Bacterial Type Strains, Phase II (KMG-II): from individual species to whole genera.</title>
        <authorList>
            <person name="Goeker M."/>
        </authorList>
    </citation>
    <scope>NUCLEOTIDE SEQUENCE [LARGE SCALE GENOMIC DNA]</scope>
    <source>
        <strain evidence="7 8">VM1</strain>
    </source>
</reference>
<dbReference type="PANTHER" id="PTHR28511">
    <property type="entry name" value="ENDONUCLEASE V"/>
    <property type="match status" value="1"/>
</dbReference>
<feature type="binding site" evidence="6">
    <location>
        <position position="107"/>
    </location>
    <ligand>
        <name>Mg(2+)</name>
        <dbReference type="ChEBI" id="CHEBI:18420"/>
    </ligand>
</feature>
<comment type="cofactor">
    <cofactor evidence="6">
        <name>Mg(2+)</name>
        <dbReference type="ChEBI" id="CHEBI:18420"/>
    </cofactor>
</comment>
<dbReference type="RefSeq" id="WP_121922651.1">
    <property type="nucleotide sequence ID" value="NZ_REFO01000010.1"/>
</dbReference>
<dbReference type="EC" id="3.1.21.7" evidence="6"/>
<sequence>MNIEDLERQQLELSKKLILEDTKPIENIRLVAGIDTTYTDIWTNPTVAISSIVVLDIENNFKEVEIVFAEKEIDFPYIPTFLAYRELPSILEAYKKLKTKPDAFLVDGMGILHPRKMGIASHFGVITGEISVGIGKSKLVGNFEMPENKPFSYKPIFVNKGKRGYILRVKKNTNPIFVSPGNKISVDSSLQLALKCIGRYKLPEPIRLAHNHLQEYRRKILKEG</sequence>
<dbReference type="Gene3D" id="3.30.2170.10">
    <property type="entry name" value="archaeoglobus fulgidus dsm 4304 superfamily"/>
    <property type="match status" value="1"/>
</dbReference>
<dbReference type="CDD" id="cd06559">
    <property type="entry name" value="Endonuclease_V"/>
    <property type="match status" value="1"/>
</dbReference>
<evidence type="ECO:0000256" key="3">
    <source>
        <dbReference type="ARBA" id="ARBA00022722"/>
    </source>
</evidence>
<comment type="catalytic activity">
    <reaction evidence="6">
        <text>Endonucleolytic cleavage at apurinic or apyrimidinic sites to products with a 5'-phosphate.</text>
        <dbReference type="EC" id="3.1.21.7"/>
    </reaction>
</comment>
<keyword evidence="6" id="KW-0460">Magnesium</keyword>
<dbReference type="GO" id="GO:0000287">
    <property type="term" value="F:magnesium ion binding"/>
    <property type="evidence" value="ECO:0007669"/>
    <property type="project" value="UniProtKB-UniRule"/>
</dbReference>
<keyword evidence="4 6" id="KW-0255">Endonuclease</keyword>
<gene>
    <name evidence="6" type="primary">nfi</name>
    <name evidence="7" type="ORF">CLV39_0521</name>
</gene>
<evidence type="ECO:0000256" key="1">
    <source>
        <dbReference type="ARBA" id="ARBA00004496"/>
    </source>
</evidence>
<dbReference type="AlphaFoldDB" id="A0A3M0BKK8"/>
<protein>
    <recommendedName>
        <fullName evidence="6">Endonuclease V</fullName>
        <ecNumber evidence="6">3.1.21.7</ecNumber>
    </recommendedName>
    <alternativeName>
        <fullName evidence="6">Deoxyinosine 3'endonuclease</fullName>
    </alternativeName>
    <alternativeName>
        <fullName evidence="6">Deoxyribonuclease V</fullName>
        <shortName evidence="6">DNase V</shortName>
    </alternativeName>
</protein>
<dbReference type="Pfam" id="PF04493">
    <property type="entry name" value="Endonuclease_5"/>
    <property type="match status" value="1"/>
</dbReference>
<keyword evidence="3 6" id="KW-0540">Nuclease</keyword>
<evidence type="ECO:0000256" key="2">
    <source>
        <dbReference type="ARBA" id="ARBA00022490"/>
    </source>
</evidence>
<dbReference type="GO" id="GO:0006281">
    <property type="term" value="P:DNA repair"/>
    <property type="evidence" value="ECO:0007669"/>
    <property type="project" value="UniProtKB-UniRule"/>
</dbReference>
<feature type="binding site" evidence="6">
    <location>
        <position position="35"/>
    </location>
    <ligand>
        <name>Mg(2+)</name>
        <dbReference type="ChEBI" id="CHEBI:18420"/>
    </ligand>
</feature>
<name>A0A3M0BKK8_9AQUI</name>
<dbReference type="GO" id="GO:0043737">
    <property type="term" value="F:deoxyribonuclease V activity"/>
    <property type="evidence" value="ECO:0007669"/>
    <property type="project" value="UniProtKB-UniRule"/>
</dbReference>
<comment type="caution">
    <text evidence="7">The sequence shown here is derived from an EMBL/GenBank/DDBJ whole genome shotgun (WGS) entry which is preliminary data.</text>
</comment>
<keyword evidence="2 6" id="KW-0963">Cytoplasm</keyword>
<dbReference type="Proteomes" id="UP000280842">
    <property type="component" value="Unassembled WGS sequence"/>
</dbReference>
<dbReference type="GO" id="GO:0003727">
    <property type="term" value="F:single-stranded RNA binding"/>
    <property type="evidence" value="ECO:0007669"/>
    <property type="project" value="TreeGrafter"/>
</dbReference>
<comment type="function">
    <text evidence="6">DNA repair enzyme involved in the repair of deaminated bases. Selectively cleaves double-stranded DNA at the second phosphodiester bond 3' to a deoxyinosine leaving behind the intact lesion on the nicked DNA.</text>
</comment>
<dbReference type="EMBL" id="REFO01000010">
    <property type="protein sequence ID" value="RMA97890.1"/>
    <property type="molecule type" value="Genomic_DNA"/>
</dbReference>
<evidence type="ECO:0000256" key="5">
    <source>
        <dbReference type="ARBA" id="ARBA00022801"/>
    </source>
</evidence>
<feature type="site" description="Interaction with target DNA" evidence="6">
    <location>
        <position position="77"/>
    </location>
</feature>
<accession>A0A3M0BKK8</accession>
<comment type="similarity">
    <text evidence="6">Belongs to the endonuclease V family.</text>
</comment>
<evidence type="ECO:0000256" key="6">
    <source>
        <dbReference type="HAMAP-Rule" id="MF_00801"/>
    </source>
</evidence>
<evidence type="ECO:0000256" key="4">
    <source>
        <dbReference type="ARBA" id="ARBA00022759"/>
    </source>
</evidence>
<keyword evidence="6" id="KW-0479">Metal-binding</keyword>
<keyword evidence="6" id="KW-0227">DNA damage</keyword>
<dbReference type="InterPro" id="IPR007581">
    <property type="entry name" value="Endonuclease-V"/>
</dbReference>
<evidence type="ECO:0000313" key="7">
    <source>
        <dbReference type="EMBL" id="RMA97890.1"/>
    </source>
</evidence>
<dbReference type="GO" id="GO:0005737">
    <property type="term" value="C:cytoplasm"/>
    <property type="evidence" value="ECO:0007669"/>
    <property type="project" value="UniProtKB-SubCell"/>
</dbReference>
<keyword evidence="8" id="KW-1185">Reference proteome</keyword>
<dbReference type="GO" id="GO:0016891">
    <property type="term" value="F:RNA endonuclease activity producing 5'-phosphomonoesters, hydrolytic mechanism"/>
    <property type="evidence" value="ECO:0007669"/>
    <property type="project" value="TreeGrafter"/>
</dbReference>
<comment type="subcellular location">
    <subcellularLocation>
        <location evidence="1 6">Cytoplasm</location>
    </subcellularLocation>
</comment>